<sequence length="408" mass="47357">MLDQWLEICRRSYNYALRELKDWIASRKCPIDRCSLESEYIMAASYPFPSYHQQQNQLPKAKKVFSGLALVPSQVLQTNVRRLHDAWDFFRNRGFGFPRFKKYGQMKSLLFPQFRSNPLTGWQLKLPKLGKVQINLHRPIPNGFVIKQVRVVKKAMGWFAVISIQSDINLPEIEAPFGHPLGLDVGLSSYLATSDNYIEKGRKFFKSEHRKLKLLQRRLSRKSKGSFNYEKARKRVEKQHNHIAFKRKDYQFKLAHFVCDMGDSIFMEDIDFRTMAKGFLGKHTLDAGFGQFRDILKYVCKIRGKYFGLVDHRGTSQTCPNCRAEMRKTLSDRIHDCPECGYRCDRDVASAQEICNRGIETTTLGLRGKETVCQVEVSGVMSLDNWRRGTPLWAEISRRESGSPRYTA</sequence>
<feature type="domain" description="Probable transposase IS891/IS1136/IS1341" evidence="5">
    <location>
        <begin position="179"/>
        <end position="277"/>
    </location>
</feature>
<dbReference type="InterPro" id="IPR001959">
    <property type="entry name" value="Transposase"/>
</dbReference>
<comment type="caution">
    <text evidence="7">The sequence shown here is derived from an EMBL/GenBank/DDBJ whole genome shotgun (WGS) entry which is preliminary data.</text>
</comment>
<evidence type="ECO:0000259" key="5">
    <source>
        <dbReference type="Pfam" id="PF01385"/>
    </source>
</evidence>
<dbReference type="Pfam" id="PF01385">
    <property type="entry name" value="OrfB_IS605"/>
    <property type="match status" value="1"/>
</dbReference>
<dbReference type="Proteomes" id="UP000017981">
    <property type="component" value="Unassembled WGS sequence"/>
</dbReference>
<feature type="domain" description="Cas12f1-like TNB" evidence="6">
    <location>
        <begin position="289"/>
        <end position="354"/>
    </location>
</feature>
<accession>T2IV99</accession>
<dbReference type="GO" id="GO:0003677">
    <property type="term" value="F:DNA binding"/>
    <property type="evidence" value="ECO:0007669"/>
    <property type="project" value="UniProtKB-KW"/>
</dbReference>
<evidence type="ECO:0000256" key="1">
    <source>
        <dbReference type="ARBA" id="ARBA00008761"/>
    </source>
</evidence>
<dbReference type="GO" id="GO:0032196">
    <property type="term" value="P:transposition"/>
    <property type="evidence" value="ECO:0007669"/>
    <property type="project" value="UniProtKB-KW"/>
</dbReference>
<gene>
    <name evidence="7" type="ORF">CWATWH0005_4116</name>
</gene>
<dbReference type="AlphaFoldDB" id="T2IV99"/>
<organism evidence="7 8">
    <name type="scientific">Crocosphaera watsonii WH 0005</name>
    <dbReference type="NCBI Taxonomy" id="423472"/>
    <lineage>
        <taxon>Bacteria</taxon>
        <taxon>Bacillati</taxon>
        <taxon>Cyanobacteriota</taxon>
        <taxon>Cyanophyceae</taxon>
        <taxon>Oscillatoriophycideae</taxon>
        <taxon>Chroococcales</taxon>
        <taxon>Aphanothecaceae</taxon>
        <taxon>Crocosphaera</taxon>
    </lineage>
</organism>
<protein>
    <submittedName>
        <fullName evidence="7">Transposase</fullName>
    </submittedName>
</protein>
<name>T2IV99_CROWT</name>
<dbReference type="EMBL" id="CAQL01000698">
    <property type="protein sequence ID" value="CCQ56814.1"/>
    <property type="molecule type" value="Genomic_DNA"/>
</dbReference>
<keyword evidence="2" id="KW-0815">Transposition</keyword>
<evidence type="ECO:0000256" key="3">
    <source>
        <dbReference type="ARBA" id="ARBA00023125"/>
    </source>
</evidence>
<comment type="similarity">
    <text evidence="1">In the C-terminal section; belongs to the transposase 35 family.</text>
</comment>
<keyword evidence="4" id="KW-0233">DNA recombination</keyword>
<proteinExistence type="inferred from homology"/>
<dbReference type="InterPro" id="IPR010095">
    <property type="entry name" value="Cas12f1-like_TNB"/>
</dbReference>
<dbReference type="NCBIfam" id="NF040570">
    <property type="entry name" value="guided_TnpB"/>
    <property type="match status" value="1"/>
</dbReference>
<dbReference type="Pfam" id="PF07282">
    <property type="entry name" value="Cas12f1-like_TNB"/>
    <property type="match status" value="1"/>
</dbReference>
<evidence type="ECO:0000313" key="7">
    <source>
        <dbReference type="EMBL" id="CCQ56814.1"/>
    </source>
</evidence>
<evidence type="ECO:0000259" key="6">
    <source>
        <dbReference type="Pfam" id="PF07282"/>
    </source>
</evidence>
<evidence type="ECO:0000256" key="2">
    <source>
        <dbReference type="ARBA" id="ARBA00022578"/>
    </source>
</evidence>
<evidence type="ECO:0000256" key="4">
    <source>
        <dbReference type="ARBA" id="ARBA00023172"/>
    </source>
</evidence>
<reference evidence="7 8" key="1">
    <citation type="submission" date="2013-01" db="EMBL/GenBank/DDBJ databases">
        <authorList>
            <person name="Bench S."/>
        </authorList>
    </citation>
    <scope>NUCLEOTIDE SEQUENCE [LARGE SCALE GENOMIC DNA]</scope>
    <source>
        <strain evidence="7 8">WH 0005</strain>
    </source>
</reference>
<dbReference type="GO" id="GO:0006310">
    <property type="term" value="P:DNA recombination"/>
    <property type="evidence" value="ECO:0007669"/>
    <property type="project" value="UniProtKB-KW"/>
</dbReference>
<reference evidence="7 8" key="2">
    <citation type="submission" date="2013-09" db="EMBL/GenBank/DDBJ databases">
        <title>Whole genome comparison of six Crocosphaera watsonii strains with differing phenotypes.</title>
        <authorList>
            <person name="Bench S.R."/>
            <person name="Heller P."/>
            <person name="Frank I."/>
            <person name="Arciniega M."/>
            <person name="Shilova I.N."/>
            <person name="Zehr J.P."/>
        </authorList>
    </citation>
    <scope>NUCLEOTIDE SEQUENCE [LARGE SCALE GENOMIC DNA]</scope>
    <source>
        <strain evidence="7 8">WH 0005</strain>
    </source>
</reference>
<evidence type="ECO:0000313" key="8">
    <source>
        <dbReference type="Proteomes" id="UP000017981"/>
    </source>
</evidence>
<keyword evidence="3" id="KW-0238">DNA-binding</keyword>